<dbReference type="EMBL" id="CP041372">
    <property type="protein sequence ID" value="QKS70642.1"/>
    <property type="molecule type" value="Genomic_DNA"/>
</dbReference>
<organism evidence="2 3">
    <name type="scientific">Paenalkalicoccus suaedae</name>
    <dbReference type="NCBI Taxonomy" id="2592382"/>
    <lineage>
        <taxon>Bacteria</taxon>
        <taxon>Bacillati</taxon>
        <taxon>Bacillota</taxon>
        <taxon>Bacilli</taxon>
        <taxon>Bacillales</taxon>
        <taxon>Bacillaceae</taxon>
        <taxon>Paenalkalicoccus</taxon>
    </lineage>
</organism>
<name>A0A859FD11_9BACI</name>
<dbReference type="RefSeq" id="WP_176008678.1">
    <property type="nucleotide sequence ID" value="NZ_CP041372.2"/>
</dbReference>
<evidence type="ECO:0000313" key="2">
    <source>
        <dbReference type="EMBL" id="QKS70642.1"/>
    </source>
</evidence>
<dbReference type="Proteomes" id="UP000318138">
    <property type="component" value="Chromosome"/>
</dbReference>
<feature type="transmembrane region" description="Helical" evidence="1">
    <location>
        <begin position="148"/>
        <end position="173"/>
    </location>
</feature>
<dbReference type="AlphaFoldDB" id="A0A859FD11"/>
<feature type="transmembrane region" description="Helical" evidence="1">
    <location>
        <begin position="52"/>
        <end position="75"/>
    </location>
</feature>
<protein>
    <submittedName>
        <fullName evidence="2">DUF5366 family protein</fullName>
    </submittedName>
</protein>
<dbReference type="InterPro" id="IPR035289">
    <property type="entry name" value="DUF5366"/>
</dbReference>
<keyword evidence="3" id="KW-1185">Reference proteome</keyword>
<accession>A0A859FD11</accession>
<keyword evidence="1" id="KW-0472">Membrane</keyword>
<feature type="transmembrane region" description="Helical" evidence="1">
    <location>
        <begin position="103"/>
        <end position="136"/>
    </location>
</feature>
<proteinExistence type="predicted"/>
<sequence length="185" mass="21079">MRNAYLTSHFPLISIILFSLSFSIYTVNLSTAYLQEIGLYSGMVEFFSERGILLTLLFVLWLFYFMLFAALKLIADTINELSLLFFSKDEEGVGLRSIRRGSWFFLIGSIASLVAIVDLLALVATFTIASFLYFIYFLYRVSDSLGAMALFGLVFFHLFFWFSFVLAIGYSVLRLYNSVIASLPL</sequence>
<dbReference type="Pfam" id="PF17328">
    <property type="entry name" value="DUF5366"/>
    <property type="match status" value="1"/>
</dbReference>
<feature type="transmembrane region" description="Helical" evidence="1">
    <location>
        <begin position="12"/>
        <end position="32"/>
    </location>
</feature>
<evidence type="ECO:0000256" key="1">
    <source>
        <dbReference type="SAM" id="Phobius"/>
    </source>
</evidence>
<keyword evidence="1" id="KW-0812">Transmembrane</keyword>
<keyword evidence="1" id="KW-1133">Transmembrane helix</keyword>
<evidence type="ECO:0000313" key="3">
    <source>
        <dbReference type="Proteomes" id="UP000318138"/>
    </source>
</evidence>
<reference evidence="3" key="1">
    <citation type="submission" date="2019-07" db="EMBL/GenBank/DDBJ databases">
        <title>Bacillus alkalisoli sp. nov. isolated from saline soil.</title>
        <authorList>
            <person name="Sun J.-Q."/>
            <person name="Xu L."/>
        </authorList>
    </citation>
    <scope>NUCLEOTIDE SEQUENCE [LARGE SCALE GENOMIC DNA]</scope>
    <source>
        <strain evidence="3">M4U3P1</strain>
    </source>
</reference>
<gene>
    <name evidence="2" type="ORF">FLK61_28280</name>
</gene>
<dbReference type="KEGG" id="psua:FLK61_28280"/>